<organism evidence="1 2">
    <name type="scientific">Avena sativa</name>
    <name type="common">Oat</name>
    <dbReference type="NCBI Taxonomy" id="4498"/>
    <lineage>
        <taxon>Eukaryota</taxon>
        <taxon>Viridiplantae</taxon>
        <taxon>Streptophyta</taxon>
        <taxon>Embryophyta</taxon>
        <taxon>Tracheophyta</taxon>
        <taxon>Spermatophyta</taxon>
        <taxon>Magnoliopsida</taxon>
        <taxon>Liliopsida</taxon>
        <taxon>Poales</taxon>
        <taxon>Poaceae</taxon>
        <taxon>BOP clade</taxon>
        <taxon>Pooideae</taxon>
        <taxon>Poodae</taxon>
        <taxon>Poeae</taxon>
        <taxon>Poeae Chloroplast Group 1 (Aveneae type)</taxon>
        <taxon>Aveninae</taxon>
        <taxon>Avena</taxon>
    </lineage>
</organism>
<dbReference type="Proteomes" id="UP001732700">
    <property type="component" value="Chromosome 3D"/>
</dbReference>
<dbReference type="EnsemblPlants" id="AVESA.00010b.r2.3DG0567220.1">
    <property type="protein sequence ID" value="AVESA.00010b.r2.3DG0567220.1.CDS.1"/>
    <property type="gene ID" value="AVESA.00010b.r2.3DG0567220"/>
</dbReference>
<protein>
    <submittedName>
        <fullName evidence="1">Uncharacterized protein</fullName>
    </submittedName>
</protein>
<keyword evidence="2" id="KW-1185">Reference proteome</keyword>
<evidence type="ECO:0000313" key="2">
    <source>
        <dbReference type="Proteomes" id="UP001732700"/>
    </source>
</evidence>
<reference evidence="1" key="1">
    <citation type="submission" date="2021-05" db="EMBL/GenBank/DDBJ databases">
        <authorList>
            <person name="Scholz U."/>
            <person name="Mascher M."/>
            <person name="Fiebig A."/>
        </authorList>
    </citation>
    <scope>NUCLEOTIDE SEQUENCE [LARGE SCALE GENOMIC DNA]</scope>
</reference>
<reference evidence="1" key="2">
    <citation type="submission" date="2025-09" db="UniProtKB">
        <authorList>
            <consortium name="EnsemblPlants"/>
        </authorList>
    </citation>
    <scope>IDENTIFICATION</scope>
</reference>
<accession>A0ACD5W2Z6</accession>
<proteinExistence type="predicted"/>
<evidence type="ECO:0000313" key="1">
    <source>
        <dbReference type="EnsemblPlants" id="AVESA.00010b.r2.3DG0567220.1.CDS.1"/>
    </source>
</evidence>
<sequence length="1315" mass="144044">MAIVRNSGARVPRLDGAGEEGSPEATEDEDEQSPATASRDSDAEGFSGEEANGGGSQEEPEEEAEEEEDDSGMGSDELEITQLGEAGAEMSQVGDQSVAVPLELYDLADGLSGVLSLDAWNGLLTEDERLRLAAFLPDLDQETFARTLVELLSGENFHFGSPLAALFDRLKGGLCDPRIVLYRRGARFAERRKHYYHLQSYHNSMVRGLWEAKDCWKSCDGYSLGERLRALDAMKAQRKQKLLGLDARAGSETDSESRESAEQFTTRPRPDKTSLKKAGKEKSKGLLRLGGSKGLGEDYIGGSGRDAAVPLSGRSRQDNAYGYDTGVLHRGKPRRSVDGLDSEDLGYDRDLPRVRSHKPLVKPVKKKEFATAYDSNPYAKSYRDNHTGSHYHGRNAVGNQGVTLAASFEPPYAETARTAKYMERDRIYGGKSVLNKALKGDEMDWPAASHADNLNDWQRGQPAGDYRSRIPQVGHGVKVKSYRNIEQQMNGAHSGFDPRDKVSQGKVISGNQYGRIGQKDSRSKAVYVQSEETESDSSEQFEDGADMNLAEQQYSELQKPYGAQKPNRHGKTVKMNYPAANADFQPYQTQSRGGHRGMVTEPDYLRDVHVEVAEQISEVMRPPAARSERKRKGMSNLDMHGYDNSQLHDSNEKANESFRSPESERMASRVGYAVQDSNGDFDDSESVNVPLASCSSGSKRQKGRVEVTSLDKHGEYAPTDPKAVETSGSLKKKSKKKTDTITDADTVAEPAPVVPEVIVVPVEPEKPKKKYVPITPTIHTGFSFSVVHLLTAVKKAMVTPTEDTAVAAMVTPTEDTAVAAMVTPTEVPPAAAKQPDGEESREWFNSEEPSKTPQEPSATEQAQQANEVGDTSAAEQTAPSNSAALSVQELVNRVKTNPGDPNILETQEPLQDLVRGVLKILSSRTAPLGAKGWKSLVSYDKSNKSWFWVGPLPSGTLYSDPNEETSAEAWGIPHKMLVKLVDAFANWLKSGQETLKQIGSLPAPPPPNPANLDLKERFKDLRAQKSLNTISPSSDEARAYFQREEFLRYSIPDRAFCYTAADGEKSIVAPLRRGGGKPTAKARGHPMLLPDRPPHVTILCLVRDAASRLPGRTGTRADVCTLLKDSQYLNHAESNKEAAVNQVVSGALDRLHYERDPCVLYDNDKKLWTYLHRGREEEDFEDDGTSSTKKWKRPRRDSLDPSEAGAGNDDIEDDGTPNAKKQKKDDAEPTASGEDKDGMDRVIQDPSNGGLEGDFDLDVVLSSTNNKETGKPVSTDVKPDIGISRPSVGATAGNTANDNSARIPEQFYSMALPHI</sequence>
<name>A0ACD5W2Z6_AVESA</name>